<gene>
    <name evidence="1" type="ORF">AQI88_26820</name>
</gene>
<proteinExistence type="predicted"/>
<dbReference type="AlphaFoldDB" id="A0A101NI86"/>
<name>A0A101NI86_9ACTN</name>
<dbReference type="RefSeq" id="WP_067003991.1">
    <property type="nucleotide sequence ID" value="NZ_BNDU01000003.1"/>
</dbReference>
<reference evidence="1 2" key="1">
    <citation type="submission" date="2015-10" db="EMBL/GenBank/DDBJ databases">
        <title>Draft genome sequence of Streptomyces cellostaticus DSM 40189, type strain for the species Streptomyces cellostaticus.</title>
        <authorList>
            <person name="Ruckert C."/>
            <person name="Winkler A."/>
            <person name="Kalinowski J."/>
            <person name="Kampfer P."/>
            <person name="Glaeser S."/>
        </authorList>
    </citation>
    <scope>NUCLEOTIDE SEQUENCE [LARGE SCALE GENOMIC DNA]</scope>
    <source>
        <strain evidence="1 2">DSM 40189</strain>
    </source>
</reference>
<dbReference type="EMBL" id="LMWL01000049">
    <property type="protein sequence ID" value="KUM93391.1"/>
    <property type="molecule type" value="Genomic_DNA"/>
</dbReference>
<organism evidence="1 2">
    <name type="scientific">Streptomyces cellostaticus</name>
    <dbReference type="NCBI Taxonomy" id="67285"/>
    <lineage>
        <taxon>Bacteria</taxon>
        <taxon>Bacillati</taxon>
        <taxon>Actinomycetota</taxon>
        <taxon>Actinomycetes</taxon>
        <taxon>Kitasatosporales</taxon>
        <taxon>Streptomycetaceae</taxon>
        <taxon>Streptomyces</taxon>
    </lineage>
</organism>
<dbReference type="OrthoDB" id="3540521at2"/>
<sequence>MSMPVCPRCGQGLSAFQVFRTRNRWGRAGPRPRDELWWRCAGCGWLGFQERGSDRLRPMRHLEGDDGDCPFCGGEESTVVSEPWQAEGETRDWSVCLECGTSNQRRVRIR</sequence>
<comment type="caution">
    <text evidence="1">The sequence shown here is derived from an EMBL/GenBank/DDBJ whole genome shotgun (WGS) entry which is preliminary data.</text>
</comment>
<accession>A0A101NI86</accession>
<dbReference type="Proteomes" id="UP000054241">
    <property type="component" value="Unassembled WGS sequence"/>
</dbReference>
<protein>
    <submittedName>
        <fullName evidence="1">Uncharacterized protein</fullName>
    </submittedName>
</protein>
<dbReference type="STRING" id="67285.AQI88_26820"/>
<evidence type="ECO:0000313" key="1">
    <source>
        <dbReference type="EMBL" id="KUM93391.1"/>
    </source>
</evidence>
<evidence type="ECO:0000313" key="2">
    <source>
        <dbReference type="Proteomes" id="UP000054241"/>
    </source>
</evidence>
<keyword evidence="2" id="KW-1185">Reference proteome</keyword>